<name>A0A317DNQ3_9ACTN</name>
<evidence type="ECO:0000313" key="2">
    <source>
        <dbReference type="Proteomes" id="UP000246050"/>
    </source>
</evidence>
<dbReference type="OrthoDB" id="9814791at2"/>
<gene>
    <name evidence="1" type="ORF">DKT69_06515</name>
</gene>
<dbReference type="Proteomes" id="UP000246050">
    <property type="component" value="Unassembled WGS sequence"/>
</dbReference>
<evidence type="ECO:0000313" key="1">
    <source>
        <dbReference type="EMBL" id="PWR16287.1"/>
    </source>
</evidence>
<organism evidence="1 2">
    <name type="scientific">Micromonospora sicca</name>
    <dbReference type="NCBI Taxonomy" id="2202420"/>
    <lineage>
        <taxon>Bacteria</taxon>
        <taxon>Bacillati</taxon>
        <taxon>Actinomycetota</taxon>
        <taxon>Actinomycetes</taxon>
        <taxon>Micromonosporales</taxon>
        <taxon>Micromonosporaceae</taxon>
        <taxon>Micromonospora</taxon>
    </lineage>
</organism>
<reference evidence="1 2" key="1">
    <citation type="submission" date="2018-05" db="EMBL/GenBank/DDBJ databases">
        <title>Micromonosporas from Atacama Desert.</title>
        <authorList>
            <person name="Carro L."/>
            <person name="Golinska P."/>
            <person name="Klenk H.-P."/>
            <person name="Goodfellow M."/>
        </authorList>
    </citation>
    <scope>NUCLEOTIDE SEQUENCE [LARGE SCALE GENOMIC DNA]</scope>
    <source>
        <strain evidence="1 2">4G51</strain>
    </source>
</reference>
<evidence type="ECO:0008006" key="3">
    <source>
        <dbReference type="Google" id="ProtNLM"/>
    </source>
</evidence>
<proteinExistence type="predicted"/>
<accession>A0A317DNQ3</accession>
<dbReference type="AlphaFoldDB" id="A0A317DNQ3"/>
<dbReference type="EMBL" id="QGKS01000137">
    <property type="protein sequence ID" value="PWR16287.1"/>
    <property type="molecule type" value="Genomic_DNA"/>
</dbReference>
<sequence>MENTFDWFVGTWTSTQRRLRTALTGCDEWYEFPGVTRCWSVLGGAGNVDEVTFPTQGFSGVTLRLHDPARDEWSLYWASSRSGLSLPPVVGRFGPDGRGVFTAEETYEGTPIVVRFLWSDITATTARWEQAFSVDGGDTWETNWTADFTRTG</sequence>
<dbReference type="RefSeq" id="WP_109800672.1">
    <property type="nucleotide sequence ID" value="NZ_QGKS01000137.1"/>
</dbReference>
<comment type="caution">
    <text evidence="1">The sequence shown here is derived from an EMBL/GenBank/DDBJ whole genome shotgun (WGS) entry which is preliminary data.</text>
</comment>
<protein>
    <recommendedName>
        <fullName evidence="3">DUF1579 domain-containing protein</fullName>
    </recommendedName>
</protein>